<sequence>MQYNEAETKTILDEGMITRSLIETEVSMKKCQLYNEMATDPAVKSFFKDQAKGLENVMGFFKNGISDLK</sequence>
<reference evidence="1 2" key="1">
    <citation type="submission" date="2013-12" db="EMBL/GenBank/DDBJ databases">
        <authorList>
            <consortium name="DOE Joint Genome Institute"/>
            <person name="Smidt H."/>
            <person name="Huntemann M."/>
            <person name="Han J."/>
            <person name="Chen A."/>
            <person name="Kyrpides N."/>
            <person name="Mavromatis K."/>
            <person name="Markowitz V."/>
            <person name="Palaniappan K."/>
            <person name="Ivanova N."/>
            <person name="Schaumberg A."/>
            <person name="Pati A."/>
            <person name="Liolios K."/>
            <person name="Nordberg H.P."/>
            <person name="Cantor M.N."/>
            <person name="Hua S.X."/>
            <person name="Woyke T."/>
        </authorList>
    </citation>
    <scope>NUCLEOTIDE SEQUENCE [LARGE SCALE GENOMIC DNA]</scope>
    <source>
        <strain evidence="2">DSM 15288</strain>
    </source>
</reference>
<name>W0E7Y8_9FIRM</name>
<accession>W0E7Y8</accession>
<dbReference type="STRING" id="871968.DESME_07270"/>
<gene>
    <name evidence="1" type="ORF">DESME_07270</name>
</gene>
<dbReference type="EMBL" id="CP007032">
    <property type="protein sequence ID" value="AHF06887.1"/>
    <property type="molecule type" value="Genomic_DNA"/>
</dbReference>
<dbReference type="eggNOG" id="ENOG503392D">
    <property type="taxonomic scope" value="Bacteria"/>
</dbReference>
<protein>
    <submittedName>
        <fullName evidence="1">Uncharacterized protein</fullName>
    </submittedName>
</protein>
<dbReference type="Proteomes" id="UP000010847">
    <property type="component" value="Chromosome"/>
</dbReference>
<dbReference type="OrthoDB" id="1799087at2"/>
<dbReference type="RefSeq" id="WP_006715428.1">
    <property type="nucleotide sequence ID" value="NZ_CP007032.1"/>
</dbReference>
<dbReference type="KEGG" id="dmt:DESME_07270"/>
<dbReference type="HOGENOM" id="CLU_2768951_0_0_9"/>
<organism evidence="1 2">
    <name type="scientific">Desulfitobacterium metallireducens DSM 15288</name>
    <dbReference type="NCBI Taxonomy" id="871968"/>
    <lineage>
        <taxon>Bacteria</taxon>
        <taxon>Bacillati</taxon>
        <taxon>Bacillota</taxon>
        <taxon>Clostridia</taxon>
        <taxon>Eubacteriales</taxon>
        <taxon>Desulfitobacteriaceae</taxon>
        <taxon>Desulfitobacterium</taxon>
    </lineage>
</organism>
<dbReference type="AlphaFoldDB" id="W0E7Y8"/>
<proteinExistence type="predicted"/>
<keyword evidence="2" id="KW-1185">Reference proteome</keyword>
<evidence type="ECO:0000313" key="1">
    <source>
        <dbReference type="EMBL" id="AHF06887.1"/>
    </source>
</evidence>
<evidence type="ECO:0000313" key="2">
    <source>
        <dbReference type="Proteomes" id="UP000010847"/>
    </source>
</evidence>